<dbReference type="PANTHER" id="PTHR43840">
    <property type="entry name" value="MITOCHONDRIAL METAL TRANSPORTER 1-RELATED"/>
    <property type="match status" value="1"/>
</dbReference>
<evidence type="ECO:0000313" key="8">
    <source>
        <dbReference type="EMBL" id="AKC86821.1"/>
    </source>
</evidence>
<reference evidence="8 9" key="1">
    <citation type="journal article" date="2015" name="Genome Announc.">
        <title>Complete Genome Sequence of Pseudoxanthomonas suwonensis Strain J1, a Cellulose-Degrading Bacterium Isolated from Leaf- and Wood-Enriched Soil.</title>
        <authorList>
            <person name="Hou L."/>
            <person name="Jiang J."/>
            <person name="Xu Z."/>
            <person name="Zhou Y."/>
            <person name="Leung F.C."/>
        </authorList>
    </citation>
    <scope>NUCLEOTIDE SEQUENCE [LARGE SCALE GENOMIC DNA]</scope>
    <source>
        <strain evidence="8 9">J1</strain>
    </source>
</reference>
<sequence>MSEPGHAPDDPGKRPRHAPTEPGVLRVSIAATAVVAALGIVFGLLSGSYAIVFDGIYSLADGATSMVALLVANLIAGYNATGAQNRRLVEKFTMGFWHLEPMVLGATGLLLSGAAVYAFINAVGSFMSGGRPLQFGQAIVYAVVTVLISLVMAGYGRRANRRLRSDLVAMDVRGWMMSAAITAALLVAFVLGLAIQGTSLEWMSPYIDPAVLALVCLVVFPTPLGAVRQALQEILLVTPAELKRHVDEVAQRTVERHGFLGYRAYVAKVGRGRQIELYFIAPAGWPARTLEQWDALRDEIGEAIGGDSPDRWLTIAFTTDREWAE</sequence>
<dbReference type="PANTHER" id="PTHR43840:SF15">
    <property type="entry name" value="MITOCHONDRIAL METAL TRANSPORTER 1-RELATED"/>
    <property type="match status" value="1"/>
</dbReference>
<feature type="transmembrane region" description="Helical" evidence="6">
    <location>
        <begin position="175"/>
        <end position="195"/>
    </location>
</feature>
<evidence type="ECO:0000256" key="2">
    <source>
        <dbReference type="ARBA" id="ARBA00022448"/>
    </source>
</evidence>
<evidence type="ECO:0000256" key="1">
    <source>
        <dbReference type="ARBA" id="ARBA00004141"/>
    </source>
</evidence>
<dbReference type="GO" id="GO:0015093">
    <property type="term" value="F:ferrous iron transmembrane transporter activity"/>
    <property type="evidence" value="ECO:0007669"/>
    <property type="project" value="TreeGrafter"/>
</dbReference>
<evidence type="ECO:0000256" key="6">
    <source>
        <dbReference type="SAM" id="Phobius"/>
    </source>
</evidence>
<evidence type="ECO:0000256" key="3">
    <source>
        <dbReference type="ARBA" id="ARBA00022692"/>
    </source>
</evidence>
<dbReference type="InterPro" id="IPR058533">
    <property type="entry name" value="Cation_efflux_TM"/>
</dbReference>
<dbReference type="GO" id="GO:0015341">
    <property type="term" value="F:zinc efflux antiporter activity"/>
    <property type="evidence" value="ECO:0007669"/>
    <property type="project" value="TreeGrafter"/>
</dbReference>
<feature type="transmembrane region" description="Helical" evidence="6">
    <location>
        <begin position="63"/>
        <end position="81"/>
    </location>
</feature>
<keyword evidence="5 6" id="KW-0472">Membrane</keyword>
<feature type="domain" description="Cation efflux protein transmembrane" evidence="7">
    <location>
        <begin position="26"/>
        <end position="235"/>
    </location>
</feature>
<evidence type="ECO:0000313" key="9">
    <source>
        <dbReference type="Proteomes" id="UP000033067"/>
    </source>
</evidence>
<comment type="subcellular location">
    <subcellularLocation>
        <location evidence="1">Membrane</location>
        <topology evidence="1">Multi-pass membrane protein</topology>
    </subcellularLocation>
</comment>
<gene>
    <name evidence="8" type="ORF">WQ53_08690</name>
</gene>
<feature type="transmembrane region" description="Helical" evidence="6">
    <location>
        <begin position="23"/>
        <end position="51"/>
    </location>
</feature>
<dbReference type="OrthoDB" id="2388015at2"/>
<evidence type="ECO:0000256" key="4">
    <source>
        <dbReference type="ARBA" id="ARBA00022989"/>
    </source>
</evidence>
<dbReference type="InterPro" id="IPR050291">
    <property type="entry name" value="CDF_Transporter"/>
</dbReference>
<dbReference type="InterPro" id="IPR027469">
    <property type="entry name" value="Cation_efflux_TMD_sf"/>
</dbReference>
<dbReference type="Pfam" id="PF01545">
    <property type="entry name" value="Cation_efflux"/>
    <property type="match status" value="1"/>
</dbReference>
<dbReference type="Gene3D" id="1.20.1510.10">
    <property type="entry name" value="Cation efflux protein transmembrane domain"/>
    <property type="match status" value="1"/>
</dbReference>
<keyword evidence="9" id="KW-1185">Reference proteome</keyword>
<feature type="transmembrane region" description="Helical" evidence="6">
    <location>
        <begin position="207"/>
        <end position="227"/>
    </location>
</feature>
<dbReference type="EMBL" id="CP011144">
    <property type="protein sequence ID" value="AKC86821.1"/>
    <property type="molecule type" value="Genomic_DNA"/>
</dbReference>
<feature type="transmembrane region" description="Helical" evidence="6">
    <location>
        <begin position="135"/>
        <end position="155"/>
    </location>
</feature>
<protein>
    <submittedName>
        <fullName evidence="8">Cation diffusion facilitator family transporter</fullName>
    </submittedName>
</protein>
<keyword evidence="2" id="KW-0813">Transport</keyword>
<organism evidence="8 9">
    <name type="scientific">Pseudoxanthomonas suwonensis</name>
    <dbReference type="NCBI Taxonomy" id="314722"/>
    <lineage>
        <taxon>Bacteria</taxon>
        <taxon>Pseudomonadati</taxon>
        <taxon>Pseudomonadota</taxon>
        <taxon>Gammaproteobacteria</taxon>
        <taxon>Lysobacterales</taxon>
        <taxon>Lysobacteraceae</taxon>
        <taxon>Pseudoxanthomonas</taxon>
    </lineage>
</organism>
<keyword evidence="3 6" id="KW-0812">Transmembrane</keyword>
<accession>A0A0E3UN21</accession>
<dbReference type="GO" id="GO:0006882">
    <property type="term" value="P:intracellular zinc ion homeostasis"/>
    <property type="evidence" value="ECO:0007669"/>
    <property type="project" value="TreeGrafter"/>
</dbReference>
<dbReference type="KEGG" id="psuw:WQ53_08690"/>
<dbReference type="AlphaFoldDB" id="A0A0E3UN21"/>
<dbReference type="GO" id="GO:0005886">
    <property type="term" value="C:plasma membrane"/>
    <property type="evidence" value="ECO:0007669"/>
    <property type="project" value="TreeGrafter"/>
</dbReference>
<evidence type="ECO:0000256" key="5">
    <source>
        <dbReference type="ARBA" id="ARBA00023136"/>
    </source>
</evidence>
<keyword evidence="4 6" id="KW-1133">Transmembrane helix</keyword>
<dbReference type="SUPFAM" id="SSF161111">
    <property type="entry name" value="Cation efflux protein transmembrane domain-like"/>
    <property type="match status" value="1"/>
</dbReference>
<feature type="transmembrane region" description="Helical" evidence="6">
    <location>
        <begin position="102"/>
        <end position="123"/>
    </location>
</feature>
<dbReference type="Proteomes" id="UP000033067">
    <property type="component" value="Chromosome"/>
</dbReference>
<evidence type="ECO:0000259" key="7">
    <source>
        <dbReference type="Pfam" id="PF01545"/>
    </source>
</evidence>
<name>A0A0E3UN21_9GAMM</name>
<dbReference type="PATRIC" id="fig|314722.6.peg.1867"/>
<proteinExistence type="predicted"/>
<dbReference type="RefSeq" id="WP_052631799.1">
    <property type="nucleotide sequence ID" value="NZ_CP011144.1"/>
</dbReference>
<dbReference type="GO" id="GO:0015086">
    <property type="term" value="F:cadmium ion transmembrane transporter activity"/>
    <property type="evidence" value="ECO:0007669"/>
    <property type="project" value="TreeGrafter"/>
</dbReference>